<dbReference type="AlphaFoldDB" id="A0A226EMY0"/>
<accession>A0A226EMY0</accession>
<evidence type="ECO:0000313" key="2">
    <source>
        <dbReference type="Proteomes" id="UP000198287"/>
    </source>
</evidence>
<dbReference type="Proteomes" id="UP000198287">
    <property type="component" value="Unassembled WGS sequence"/>
</dbReference>
<organism evidence="1 2">
    <name type="scientific">Folsomia candida</name>
    <name type="common">Springtail</name>
    <dbReference type="NCBI Taxonomy" id="158441"/>
    <lineage>
        <taxon>Eukaryota</taxon>
        <taxon>Metazoa</taxon>
        <taxon>Ecdysozoa</taxon>
        <taxon>Arthropoda</taxon>
        <taxon>Hexapoda</taxon>
        <taxon>Collembola</taxon>
        <taxon>Entomobryomorpha</taxon>
        <taxon>Isotomoidea</taxon>
        <taxon>Isotomidae</taxon>
        <taxon>Proisotominae</taxon>
        <taxon>Folsomia</taxon>
    </lineage>
</organism>
<gene>
    <name evidence="1" type="ORF">Fcan01_05523</name>
</gene>
<evidence type="ECO:0000313" key="1">
    <source>
        <dbReference type="EMBL" id="OXA59033.1"/>
    </source>
</evidence>
<protein>
    <submittedName>
        <fullName evidence="1">Uncharacterized protein</fullName>
    </submittedName>
</protein>
<reference evidence="1 2" key="1">
    <citation type="submission" date="2015-12" db="EMBL/GenBank/DDBJ databases">
        <title>The genome of Folsomia candida.</title>
        <authorList>
            <person name="Faddeeva A."/>
            <person name="Derks M.F."/>
            <person name="Anvar Y."/>
            <person name="Smit S."/>
            <person name="Van Straalen N."/>
            <person name="Roelofs D."/>
        </authorList>
    </citation>
    <scope>NUCLEOTIDE SEQUENCE [LARGE SCALE GENOMIC DNA]</scope>
    <source>
        <strain evidence="1 2">VU population</strain>
        <tissue evidence="1">Whole body</tissue>
    </source>
</reference>
<name>A0A226EMY0_FOLCA</name>
<dbReference type="EMBL" id="LNIX01000002">
    <property type="protein sequence ID" value="OXA59033.1"/>
    <property type="molecule type" value="Genomic_DNA"/>
</dbReference>
<proteinExistence type="predicted"/>
<sequence length="232" mass="26161">MGVSASAIRLTTSFAFPFTKTTTARSSIFYSYRQQLTKTPKLKVNPFVKYSNLLPKTVVSYPTELEVLKPLSQIYLNQTKVSGLTISPKNDGLSTVNLNVTSKKDTILLKIVYTRGNIPQQHKINVYGIGEDKPLLAVMNLESSFQHKGCILCVKSPPEHVIGYVYELPGISSVAIIQNEKQETILQILMNDLECKRRQEVGAHVQEERRPHNDQKRTAHGYPFTNRFACAY</sequence>
<keyword evidence="2" id="KW-1185">Reference proteome</keyword>
<comment type="caution">
    <text evidence="1">The sequence shown here is derived from an EMBL/GenBank/DDBJ whole genome shotgun (WGS) entry which is preliminary data.</text>
</comment>